<reference evidence="2" key="1">
    <citation type="journal article" date="2020" name="Nature">
        <title>Giant virus diversity and host interactions through global metagenomics.</title>
        <authorList>
            <person name="Schulz F."/>
            <person name="Roux S."/>
            <person name="Paez-Espino D."/>
            <person name="Jungbluth S."/>
            <person name="Walsh D.A."/>
            <person name="Denef V.J."/>
            <person name="McMahon K.D."/>
            <person name="Konstantinidis K.T."/>
            <person name="Eloe-Fadrosh E.A."/>
            <person name="Kyrpides N.C."/>
            <person name="Woyke T."/>
        </authorList>
    </citation>
    <scope>NUCLEOTIDE SEQUENCE</scope>
    <source>
        <strain evidence="2">GVMAG-S-ERX555943-30</strain>
    </source>
</reference>
<accession>A0A6C0AUJ8</accession>
<evidence type="ECO:0008006" key="3">
    <source>
        <dbReference type="Google" id="ProtNLM"/>
    </source>
</evidence>
<dbReference type="EMBL" id="MN738750">
    <property type="protein sequence ID" value="QHS83236.1"/>
    <property type="molecule type" value="Genomic_DNA"/>
</dbReference>
<sequence>MEDTKTILLPSHEKKKKEKPKRKISKKWEQDILECNIEDILGGLSQLVHVCADKTKQESQIIKELYTQCSYKRSGYVQQDRLKKMDGSLVLSVEDIASKLINCNLQCHYCNNTTTIFYENIRDPQQWTLDRLDNSIGHIKENVVICCLSCNLRRKTMNEERYLFTKQLNIKKQL</sequence>
<dbReference type="Gene3D" id="3.30.40.220">
    <property type="match status" value="1"/>
</dbReference>
<feature type="compositionally biased region" description="Basic residues" evidence="1">
    <location>
        <begin position="13"/>
        <end position="22"/>
    </location>
</feature>
<proteinExistence type="predicted"/>
<protein>
    <recommendedName>
        <fullName evidence="3">HNH domain-containing protein</fullName>
    </recommendedName>
</protein>
<dbReference type="AlphaFoldDB" id="A0A6C0AUJ8"/>
<evidence type="ECO:0000256" key="1">
    <source>
        <dbReference type="SAM" id="MobiDB-lite"/>
    </source>
</evidence>
<organism evidence="2">
    <name type="scientific">viral metagenome</name>
    <dbReference type="NCBI Taxonomy" id="1070528"/>
    <lineage>
        <taxon>unclassified sequences</taxon>
        <taxon>metagenomes</taxon>
        <taxon>organismal metagenomes</taxon>
    </lineage>
</organism>
<feature type="region of interest" description="Disordered" evidence="1">
    <location>
        <begin position="1"/>
        <end position="22"/>
    </location>
</feature>
<name>A0A6C0AUJ8_9ZZZZ</name>
<evidence type="ECO:0000313" key="2">
    <source>
        <dbReference type="EMBL" id="QHS83236.1"/>
    </source>
</evidence>